<name>F4WSC2_ACREC</name>
<sequence length="191" mass="21762">MGRKYSTKTKSLFAKRKSRKGGLLKRRHMLETLKMKEETLAIVESTRIPEDINDESISCQDPVKLLSGLVDSKISIQGKLEMQFAVKRNEIINNHPYITVIADDSWAKRSYDKDSAYDSLSGAEAIVGTQKKFSLLAFATSFVRYAIWRNEKVSKQKIINALKISIVTLVLHAWKVMLLLKDSHVALQFME</sequence>
<keyword evidence="1" id="KW-0472">Membrane</keyword>
<keyword evidence="3" id="KW-1185">Reference proteome</keyword>
<evidence type="ECO:0000313" key="2">
    <source>
        <dbReference type="EMBL" id="EGI62899.1"/>
    </source>
</evidence>
<dbReference type="EMBL" id="GL888316">
    <property type="protein sequence ID" value="EGI62899.1"/>
    <property type="molecule type" value="Genomic_DNA"/>
</dbReference>
<reference evidence="2" key="1">
    <citation type="submission" date="2011-02" db="EMBL/GenBank/DDBJ databases">
        <title>The genome of the leaf-cutting ant Acromyrmex echinatior suggests key adaptations to social evolution and fungus farming.</title>
        <authorList>
            <person name="Nygaard S."/>
            <person name="Zhang G."/>
        </authorList>
    </citation>
    <scope>NUCLEOTIDE SEQUENCE</scope>
</reference>
<dbReference type="STRING" id="103372.F4WSC2"/>
<dbReference type="Proteomes" id="UP000007755">
    <property type="component" value="Unassembled WGS sequence"/>
</dbReference>
<organism evidence="3">
    <name type="scientific">Acromyrmex echinatior</name>
    <name type="common">Panamanian leafcutter ant</name>
    <name type="synonym">Acromyrmex octospinosus echinatior</name>
    <dbReference type="NCBI Taxonomy" id="103372"/>
    <lineage>
        <taxon>Eukaryota</taxon>
        <taxon>Metazoa</taxon>
        <taxon>Ecdysozoa</taxon>
        <taxon>Arthropoda</taxon>
        <taxon>Hexapoda</taxon>
        <taxon>Insecta</taxon>
        <taxon>Pterygota</taxon>
        <taxon>Neoptera</taxon>
        <taxon>Endopterygota</taxon>
        <taxon>Hymenoptera</taxon>
        <taxon>Apocrita</taxon>
        <taxon>Aculeata</taxon>
        <taxon>Formicoidea</taxon>
        <taxon>Formicidae</taxon>
        <taxon>Myrmicinae</taxon>
        <taxon>Acromyrmex</taxon>
    </lineage>
</organism>
<keyword evidence="1" id="KW-1133">Transmembrane helix</keyword>
<dbReference type="AlphaFoldDB" id="F4WSC2"/>
<evidence type="ECO:0000256" key="1">
    <source>
        <dbReference type="SAM" id="Phobius"/>
    </source>
</evidence>
<feature type="transmembrane region" description="Helical" evidence="1">
    <location>
        <begin position="158"/>
        <end position="180"/>
    </location>
</feature>
<dbReference type="InParanoid" id="F4WSC2"/>
<accession>F4WSC2</accession>
<proteinExistence type="predicted"/>
<gene>
    <name evidence="2" type="ORF">G5I_08744</name>
</gene>
<protein>
    <submittedName>
        <fullName evidence="2">Uncharacterized protein</fullName>
    </submittedName>
</protein>
<evidence type="ECO:0000313" key="3">
    <source>
        <dbReference type="Proteomes" id="UP000007755"/>
    </source>
</evidence>
<keyword evidence="1" id="KW-0812">Transmembrane</keyword>